<gene>
    <name evidence="1" type="ORF">BDY19DRAFT_986699</name>
</gene>
<reference evidence="1" key="1">
    <citation type="journal article" date="2021" name="Environ. Microbiol.">
        <title>Gene family expansions and transcriptome signatures uncover fungal adaptations to wood decay.</title>
        <authorList>
            <person name="Hage H."/>
            <person name="Miyauchi S."/>
            <person name="Viragh M."/>
            <person name="Drula E."/>
            <person name="Min B."/>
            <person name="Chaduli D."/>
            <person name="Navarro D."/>
            <person name="Favel A."/>
            <person name="Norest M."/>
            <person name="Lesage-Meessen L."/>
            <person name="Balint B."/>
            <person name="Merenyi Z."/>
            <person name="de Eugenio L."/>
            <person name="Morin E."/>
            <person name="Martinez A.T."/>
            <person name="Baldrian P."/>
            <person name="Stursova M."/>
            <person name="Martinez M.J."/>
            <person name="Novotny C."/>
            <person name="Magnuson J.K."/>
            <person name="Spatafora J.W."/>
            <person name="Maurice S."/>
            <person name="Pangilinan J."/>
            <person name="Andreopoulos W."/>
            <person name="LaButti K."/>
            <person name="Hundley H."/>
            <person name="Na H."/>
            <person name="Kuo A."/>
            <person name="Barry K."/>
            <person name="Lipzen A."/>
            <person name="Henrissat B."/>
            <person name="Riley R."/>
            <person name="Ahrendt S."/>
            <person name="Nagy L.G."/>
            <person name="Grigoriev I.V."/>
            <person name="Martin F."/>
            <person name="Rosso M.N."/>
        </authorList>
    </citation>
    <scope>NUCLEOTIDE SEQUENCE</scope>
    <source>
        <strain evidence="1">CBS 384.51</strain>
    </source>
</reference>
<dbReference type="EMBL" id="MU274925">
    <property type="protein sequence ID" value="KAI0086158.1"/>
    <property type="molecule type" value="Genomic_DNA"/>
</dbReference>
<dbReference type="Proteomes" id="UP001055072">
    <property type="component" value="Unassembled WGS sequence"/>
</dbReference>
<proteinExistence type="predicted"/>
<evidence type="ECO:0000313" key="2">
    <source>
        <dbReference type="Proteomes" id="UP001055072"/>
    </source>
</evidence>
<name>A0ACB8TVQ9_9APHY</name>
<protein>
    <submittedName>
        <fullName evidence="1">Pseudouridylate synthase 4</fullName>
    </submittedName>
</protein>
<evidence type="ECO:0000313" key="1">
    <source>
        <dbReference type="EMBL" id="KAI0086158.1"/>
    </source>
</evidence>
<sequence>MPKVLPSFPVSGLFAVAKPSGPTSMSVVNDIKRLVVTSRIFVEEDKIPKKPVSTSTKRHRYTKEIVKIGQGGTLDPLADGVLVIGVGKGTKRLSEFLDCVKEYRTTALFGCETDSFDSEGAVVRVAPWKHVTRELVDEALPKFRGEIQQKPPIFSALKMDGKPLYEYAREGIPLPRPIEARKVTIHNLDVKEWIASDHTFRYPTKKFTDEQKAAVEKALHGIEDQVKVNDEPEQADDTVSATACVLQMKVSGGTYVRSIVHDLGHAIGSAAHVVTLTRSRQGRFTLEPESEKDVACVPWSVFEKALADPGERDADGWTEWERAVIENLEIVEDKHHHNKKDT</sequence>
<accession>A0ACB8TVQ9</accession>
<comment type="caution">
    <text evidence="1">The sequence shown here is derived from an EMBL/GenBank/DDBJ whole genome shotgun (WGS) entry which is preliminary data.</text>
</comment>
<keyword evidence="2" id="KW-1185">Reference proteome</keyword>
<organism evidence="1 2">
    <name type="scientific">Irpex rosettiformis</name>
    <dbReference type="NCBI Taxonomy" id="378272"/>
    <lineage>
        <taxon>Eukaryota</taxon>
        <taxon>Fungi</taxon>
        <taxon>Dikarya</taxon>
        <taxon>Basidiomycota</taxon>
        <taxon>Agaricomycotina</taxon>
        <taxon>Agaricomycetes</taxon>
        <taxon>Polyporales</taxon>
        <taxon>Irpicaceae</taxon>
        <taxon>Irpex</taxon>
    </lineage>
</organism>